<feature type="transmembrane region" description="Helical" evidence="20">
    <location>
        <begin position="139"/>
        <end position="161"/>
    </location>
</feature>
<keyword evidence="4" id="KW-0997">Cell inner membrane</keyword>
<reference evidence="22" key="1">
    <citation type="submission" date="2014-12" db="EMBL/GenBank/DDBJ databases">
        <authorList>
            <person name="Hall J."/>
        </authorList>
    </citation>
    <scope>NUCLEOTIDE SEQUENCE [LARGE SCALE GENOMIC DNA]</scope>
    <source>
        <strain evidence="22">SBW25</strain>
        <plasmid evidence="22">pQBR57</plasmid>
    </source>
</reference>
<feature type="transmembrane region" description="Helical" evidence="20">
    <location>
        <begin position="220"/>
        <end position="240"/>
    </location>
</feature>
<evidence type="ECO:0000256" key="11">
    <source>
        <dbReference type="ARBA" id="ARBA00022989"/>
    </source>
</evidence>
<dbReference type="GO" id="GO:0004190">
    <property type="term" value="F:aspartic-type endopeptidase activity"/>
    <property type="evidence" value="ECO:0007669"/>
    <property type="project" value="UniProtKB-EC"/>
</dbReference>
<dbReference type="InterPro" id="IPR050882">
    <property type="entry name" value="Prepilin_peptidase/N-MTase"/>
</dbReference>
<dbReference type="GO" id="GO:0032259">
    <property type="term" value="P:methylation"/>
    <property type="evidence" value="ECO:0007669"/>
    <property type="project" value="UniProtKB-KW"/>
</dbReference>
<dbReference type="GO" id="GO:0005886">
    <property type="term" value="C:plasma membrane"/>
    <property type="evidence" value="ECO:0007669"/>
    <property type="project" value="UniProtKB-SubCell"/>
</dbReference>
<evidence type="ECO:0000256" key="6">
    <source>
        <dbReference type="ARBA" id="ARBA00022670"/>
    </source>
</evidence>
<evidence type="ECO:0000256" key="20">
    <source>
        <dbReference type="SAM" id="Phobius"/>
    </source>
</evidence>
<dbReference type="EC" id="3.4.23.43" evidence="15"/>
<evidence type="ECO:0000256" key="5">
    <source>
        <dbReference type="ARBA" id="ARBA00022603"/>
    </source>
</evidence>
<proteinExistence type="inferred from homology"/>
<keyword evidence="9 20" id="KW-0812">Transmembrane</keyword>
<feature type="transmembrane region" description="Helical" evidence="20">
    <location>
        <begin position="85"/>
        <end position="105"/>
    </location>
</feature>
<keyword evidence="13" id="KW-0511">Multifunctional enzyme</keyword>
<evidence type="ECO:0000256" key="12">
    <source>
        <dbReference type="ARBA" id="ARBA00023136"/>
    </source>
</evidence>
<comment type="similarity">
    <text evidence="2 19">Belongs to the peptidase A24 family.</text>
</comment>
<dbReference type="EMBL" id="LN713926">
    <property type="protein sequence ID" value="CEK42112.1"/>
    <property type="molecule type" value="Genomic_DNA"/>
</dbReference>
<evidence type="ECO:0000256" key="4">
    <source>
        <dbReference type="ARBA" id="ARBA00022519"/>
    </source>
</evidence>
<evidence type="ECO:0000313" key="22">
    <source>
        <dbReference type="EMBL" id="CEK42112.1"/>
    </source>
</evidence>
<keyword evidence="8" id="KW-0949">S-adenosyl-L-methionine</keyword>
<geneLocation type="plasmid" evidence="22">
    <name>pQBR57</name>
</geneLocation>
<keyword evidence="11 20" id="KW-1133">Transmembrane helix</keyword>
<evidence type="ECO:0000256" key="3">
    <source>
        <dbReference type="ARBA" id="ARBA00022475"/>
    </source>
</evidence>
<reference evidence="22" key="2">
    <citation type="submission" date="2015-06" db="EMBL/GenBank/DDBJ databases">
        <title>Environmentally co-occuring mercury resistance plasmids are genetically and phenotypically diverse and confer variable context-dependent fitness effects.</title>
        <authorList>
            <person name="Hall J.P.J."/>
            <person name="Harrison E."/>
            <person name="Lilley A.K."/>
            <person name="Paterson S."/>
            <person name="Spiers A.J."/>
            <person name="Brockhurst M.A."/>
        </authorList>
    </citation>
    <scope>NUCLEOTIDE SEQUENCE [LARGE SCALE GENOMIC DNA]</scope>
    <source>
        <strain evidence="22">SBW25</strain>
        <plasmid evidence="22">pQBR57</plasmid>
    </source>
</reference>
<evidence type="ECO:0000256" key="17">
    <source>
        <dbReference type="ARBA" id="ARBA00075047"/>
    </source>
</evidence>
<protein>
    <recommendedName>
        <fullName evidence="16">Prepilin leader peptidase/N-methyltransferase</fullName>
        <ecNumber evidence="15">3.4.23.43</ecNumber>
    </recommendedName>
    <alternativeName>
        <fullName evidence="17">Protein PilD</fullName>
    </alternativeName>
    <alternativeName>
        <fullName evidence="18">Protein secretion protein XCPA</fullName>
    </alternativeName>
</protein>
<keyword evidence="6" id="KW-0645">Protease</keyword>
<accession>A0A0G4E585</accession>
<evidence type="ECO:0000256" key="18">
    <source>
        <dbReference type="ARBA" id="ARBA00075215"/>
    </source>
</evidence>
<comment type="subcellular location">
    <subcellularLocation>
        <location evidence="1">Cell inner membrane</location>
        <topology evidence="1">Multi-pass membrane protein</topology>
    </subcellularLocation>
</comment>
<keyword evidence="10" id="KW-0378">Hydrolase</keyword>
<dbReference type="InterPro" id="IPR000045">
    <property type="entry name" value="Prepilin_IV_endopep_pep"/>
</dbReference>
<dbReference type="AlphaFoldDB" id="A0A0G4E585"/>
<name>A0A0G4E585_PSEFS</name>
<feature type="domain" description="Prepilin type IV endopeptidase peptidase" evidence="21">
    <location>
        <begin position="93"/>
        <end position="202"/>
    </location>
</feature>
<feature type="transmembrane region" description="Helical" evidence="20">
    <location>
        <begin position="173"/>
        <end position="200"/>
    </location>
</feature>
<dbReference type="Pfam" id="PF01478">
    <property type="entry name" value="Peptidase_A24"/>
    <property type="match status" value="1"/>
</dbReference>
<evidence type="ECO:0000256" key="19">
    <source>
        <dbReference type="RuleBase" id="RU003793"/>
    </source>
</evidence>
<organism evidence="22">
    <name type="scientific">Pseudomonas fluorescens (strain SBW25)</name>
    <dbReference type="NCBI Taxonomy" id="216595"/>
    <lineage>
        <taxon>Bacteria</taxon>
        <taxon>Pseudomonadati</taxon>
        <taxon>Pseudomonadota</taxon>
        <taxon>Gammaproteobacteria</taxon>
        <taxon>Pseudomonadales</taxon>
        <taxon>Pseudomonadaceae</taxon>
        <taxon>Pseudomonas</taxon>
    </lineage>
</organism>
<evidence type="ECO:0000256" key="16">
    <source>
        <dbReference type="ARBA" id="ARBA00071870"/>
    </source>
</evidence>
<dbReference type="Gene3D" id="1.20.120.1220">
    <property type="match status" value="1"/>
</dbReference>
<dbReference type="PANTHER" id="PTHR30487:SF0">
    <property type="entry name" value="PREPILIN LEADER PEPTIDASE_N-METHYLTRANSFERASE-RELATED"/>
    <property type="match status" value="1"/>
</dbReference>
<keyword evidence="7 22" id="KW-0808">Transferase</keyword>
<dbReference type="PRINTS" id="PR00864">
    <property type="entry name" value="PREPILNPTASE"/>
</dbReference>
<gene>
    <name evidence="22" type="ORF">PQBR57_0159</name>
</gene>
<evidence type="ECO:0000256" key="7">
    <source>
        <dbReference type="ARBA" id="ARBA00022679"/>
    </source>
</evidence>
<evidence type="ECO:0000256" key="15">
    <source>
        <dbReference type="ARBA" id="ARBA00067082"/>
    </source>
</evidence>
<feature type="transmembrane region" description="Helical" evidence="20">
    <location>
        <begin position="112"/>
        <end position="133"/>
    </location>
</feature>
<evidence type="ECO:0000256" key="9">
    <source>
        <dbReference type="ARBA" id="ARBA00022692"/>
    </source>
</evidence>
<comment type="catalytic activity">
    <reaction evidence="14">
        <text>Typically cleaves a -Gly-|-Phe- bond to release an N-terminal, basic peptide of 5-8 residues from type IV prepilin, and then N-methylates the new N-terminal amino group, the methyl donor being S-adenosyl-L-methionine.</text>
        <dbReference type="EC" id="3.4.23.43"/>
    </reaction>
</comment>
<evidence type="ECO:0000259" key="21">
    <source>
        <dbReference type="Pfam" id="PF01478"/>
    </source>
</evidence>
<dbReference type="PANTHER" id="PTHR30487">
    <property type="entry name" value="TYPE 4 PREPILIN-LIKE PROTEINS LEADER PEPTIDE-PROCESSING ENZYME"/>
    <property type="match status" value="1"/>
</dbReference>
<sequence>MITIMVGAAAGLIAGMLIRKVASRLPTTLFQQWAKEACDLLGIDDREDLRPITTFKRQVHIFQRHLVPELASAVLSAIVVAKFGLSAQAVAMLVLTWGLLIVVLIDSEYQIIPDLVVLPLLWLGLIANALGFVTTLDDALYGAVAGYLTLWIVLHGFQALAGREGMGHGDLKMLAMLGAWGGWQQLLLIIVLSSSTAAIYGIGAKGLSRFKGQELPFGPFLGIAGFVAIIWGDTLSRYYVDYSM</sequence>
<evidence type="ECO:0000256" key="13">
    <source>
        <dbReference type="ARBA" id="ARBA00023268"/>
    </source>
</evidence>
<evidence type="ECO:0000256" key="1">
    <source>
        <dbReference type="ARBA" id="ARBA00004429"/>
    </source>
</evidence>
<evidence type="ECO:0000256" key="10">
    <source>
        <dbReference type="ARBA" id="ARBA00022801"/>
    </source>
</evidence>
<keyword evidence="3" id="KW-1003">Cell membrane</keyword>
<dbReference type="InterPro" id="IPR014032">
    <property type="entry name" value="Peptidase_A24A_bac"/>
</dbReference>
<keyword evidence="22" id="KW-0614">Plasmid</keyword>
<evidence type="ECO:0000256" key="14">
    <source>
        <dbReference type="ARBA" id="ARBA00050401"/>
    </source>
</evidence>
<evidence type="ECO:0000256" key="2">
    <source>
        <dbReference type="ARBA" id="ARBA00005801"/>
    </source>
</evidence>
<dbReference type="GO" id="GO:0006465">
    <property type="term" value="P:signal peptide processing"/>
    <property type="evidence" value="ECO:0007669"/>
    <property type="project" value="TreeGrafter"/>
</dbReference>
<dbReference type="GO" id="GO:0008168">
    <property type="term" value="F:methyltransferase activity"/>
    <property type="evidence" value="ECO:0007669"/>
    <property type="project" value="UniProtKB-KW"/>
</dbReference>
<keyword evidence="5 22" id="KW-0489">Methyltransferase</keyword>
<dbReference type="FunFam" id="1.20.120.1220:FF:000001">
    <property type="entry name" value="Type 4 prepilin-like proteins leader peptide-processing enzyme"/>
    <property type="match status" value="1"/>
</dbReference>
<keyword evidence="12 20" id="KW-0472">Membrane</keyword>
<evidence type="ECO:0000256" key="8">
    <source>
        <dbReference type="ARBA" id="ARBA00022691"/>
    </source>
</evidence>